<reference evidence="2 3" key="1">
    <citation type="submission" date="2024-01" db="EMBL/GenBank/DDBJ databases">
        <title>Genome assemblies of Stephania.</title>
        <authorList>
            <person name="Yang L."/>
        </authorList>
    </citation>
    <scope>NUCLEOTIDE SEQUENCE [LARGE SCALE GENOMIC DNA]</scope>
    <source>
        <strain evidence="2">QJT</strain>
        <tissue evidence="2">Leaf</tissue>
    </source>
</reference>
<gene>
    <name evidence="2" type="ORF">Sjap_020161</name>
</gene>
<dbReference type="Proteomes" id="UP001417504">
    <property type="component" value="Unassembled WGS sequence"/>
</dbReference>
<evidence type="ECO:0000313" key="2">
    <source>
        <dbReference type="EMBL" id="KAK9102907.1"/>
    </source>
</evidence>
<dbReference type="EMBL" id="JBBNAE010000008">
    <property type="protein sequence ID" value="KAK9102907.1"/>
    <property type="molecule type" value="Genomic_DNA"/>
</dbReference>
<name>A0AAP0F2Z0_9MAGN</name>
<sequence>MNLSSTPRITWSNSRNLVNTLATVPVDSPFHEGRTRAYHDNASTSSTLEPVRAKLMDATIVKPNLIDLELFDKARLPIRALLETKGYAHFCQHRAKYYPSVVQVFYSNMKTSNDYTIMSLVGSRQVLEDRVPLPRPREDGPSHSAHHASSQ</sequence>
<accession>A0AAP0F2Z0</accession>
<dbReference type="AlphaFoldDB" id="A0AAP0F2Z0"/>
<evidence type="ECO:0000256" key="1">
    <source>
        <dbReference type="SAM" id="MobiDB-lite"/>
    </source>
</evidence>
<keyword evidence="3" id="KW-1185">Reference proteome</keyword>
<comment type="caution">
    <text evidence="2">The sequence shown here is derived from an EMBL/GenBank/DDBJ whole genome shotgun (WGS) entry which is preliminary data.</text>
</comment>
<organism evidence="2 3">
    <name type="scientific">Stephania japonica</name>
    <dbReference type="NCBI Taxonomy" id="461633"/>
    <lineage>
        <taxon>Eukaryota</taxon>
        <taxon>Viridiplantae</taxon>
        <taxon>Streptophyta</taxon>
        <taxon>Embryophyta</taxon>
        <taxon>Tracheophyta</taxon>
        <taxon>Spermatophyta</taxon>
        <taxon>Magnoliopsida</taxon>
        <taxon>Ranunculales</taxon>
        <taxon>Menispermaceae</taxon>
        <taxon>Menispermoideae</taxon>
        <taxon>Cissampelideae</taxon>
        <taxon>Stephania</taxon>
    </lineage>
</organism>
<evidence type="ECO:0000313" key="3">
    <source>
        <dbReference type="Proteomes" id="UP001417504"/>
    </source>
</evidence>
<proteinExistence type="predicted"/>
<feature type="region of interest" description="Disordered" evidence="1">
    <location>
        <begin position="132"/>
        <end position="151"/>
    </location>
</feature>
<feature type="compositionally biased region" description="Basic and acidic residues" evidence="1">
    <location>
        <begin position="132"/>
        <end position="141"/>
    </location>
</feature>
<protein>
    <submittedName>
        <fullName evidence="2">Uncharacterized protein</fullName>
    </submittedName>
</protein>